<reference evidence="1" key="2">
    <citation type="journal article" date="2015" name="Data Brief">
        <title>Shoot transcriptome of the giant reed, Arundo donax.</title>
        <authorList>
            <person name="Barrero R.A."/>
            <person name="Guerrero F.D."/>
            <person name="Moolhuijzen P."/>
            <person name="Goolsby J.A."/>
            <person name="Tidwell J."/>
            <person name="Bellgard S.E."/>
            <person name="Bellgard M.I."/>
        </authorList>
    </citation>
    <scope>NUCLEOTIDE SEQUENCE</scope>
    <source>
        <tissue evidence="1">Shoot tissue taken approximately 20 cm above the soil surface</tissue>
    </source>
</reference>
<evidence type="ECO:0000313" key="1">
    <source>
        <dbReference type="EMBL" id="JAD25519.1"/>
    </source>
</evidence>
<dbReference type="AlphaFoldDB" id="A0A0A8YGP8"/>
<organism evidence="1">
    <name type="scientific">Arundo donax</name>
    <name type="common">Giant reed</name>
    <name type="synonym">Donax arundinaceus</name>
    <dbReference type="NCBI Taxonomy" id="35708"/>
    <lineage>
        <taxon>Eukaryota</taxon>
        <taxon>Viridiplantae</taxon>
        <taxon>Streptophyta</taxon>
        <taxon>Embryophyta</taxon>
        <taxon>Tracheophyta</taxon>
        <taxon>Spermatophyta</taxon>
        <taxon>Magnoliopsida</taxon>
        <taxon>Liliopsida</taxon>
        <taxon>Poales</taxon>
        <taxon>Poaceae</taxon>
        <taxon>PACMAD clade</taxon>
        <taxon>Arundinoideae</taxon>
        <taxon>Arundineae</taxon>
        <taxon>Arundo</taxon>
    </lineage>
</organism>
<sequence length="133" mass="13147">MLLIARPILDAYGVGFGLLDAGAGGEAASPLAGVAAAAGAGRGDVLVLVVEALGQLLPRAAAAPASGGGRKVALVVVVVVCVNVVVDLGAVEVRGEVPAEGESGEAVFGWGVGGGGIRVWIHGWTWTSRRQVN</sequence>
<accession>A0A0A8YGP8</accession>
<proteinExistence type="predicted"/>
<reference evidence="1" key="1">
    <citation type="submission" date="2014-09" db="EMBL/GenBank/DDBJ databases">
        <authorList>
            <person name="Magalhaes I.L.F."/>
            <person name="Oliveira U."/>
            <person name="Santos F.R."/>
            <person name="Vidigal T.H.D.A."/>
            <person name="Brescovit A.D."/>
            <person name="Santos A.J."/>
        </authorList>
    </citation>
    <scope>NUCLEOTIDE SEQUENCE</scope>
    <source>
        <tissue evidence="1">Shoot tissue taken approximately 20 cm above the soil surface</tissue>
    </source>
</reference>
<dbReference type="EMBL" id="GBRH01272376">
    <property type="protein sequence ID" value="JAD25519.1"/>
    <property type="molecule type" value="Transcribed_RNA"/>
</dbReference>
<protein>
    <submittedName>
        <fullName evidence="1">Uncharacterized protein</fullName>
    </submittedName>
</protein>
<name>A0A0A8YGP8_ARUDO</name>